<proteinExistence type="predicted"/>
<keyword evidence="3" id="KW-1185">Reference proteome</keyword>
<dbReference type="GO" id="GO:0051787">
    <property type="term" value="F:misfolded protein binding"/>
    <property type="evidence" value="ECO:0007669"/>
    <property type="project" value="EnsemblFungi"/>
</dbReference>
<reference evidence="2" key="4">
    <citation type="submission" date="2011-07" db="EMBL/GenBank/DDBJ databases">
        <authorList>
            <person name="Byrne K."/>
        </authorList>
    </citation>
    <scope>NUCLEOTIDE SEQUENCE</scope>
    <source>
        <strain evidence="2">Type strain:CBS 4309</strain>
    </source>
</reference>
<protein>
    <submittedName>
        <fullName evidence="1">YMR115W</fullName>
    </submittedName>
</protein>
<reference key="5">
    <citation type="submission" date="2011-08" db="EMBL/GenBank/DDBJ databases">
        <title>Genome sequence of Naumovozyma castellii.</title>
        <authorList>
            <person name="Gordon J.L."/>
            <person name="Armisen D."/>
            <person name="Proux-Wera E."/>
            <person name="OhEigeartaigh S.S."/>
            <person name="Byrne K.P."/>
            <person name="Wolfe K.H."/>
        </authorList>
    </citation>
    <scope>NUCLEOTIDE SEQUENCE</scope>
    <source>
        <strain>Type strain:CBS 4309</strain>
    </source>
</reference>
<accession>Q875T5</accession>
<dbReference type="AlphaFoldDB" id="Q875T5"/>
<dbReference type="STRING" id="1064592.G0VGP7"/>
<dbReference type="RefSeq" id="XP_003677023.1">
    <property type="nucleotide sequence ID" value="XM_003676975.1"/>
</dbReference>
<evidence type="ECO:0000313" key="2">
    <source>
        <dbReference type="EMBL" id="CCC70668.1"/>
    </source>
</evidence>
<dbReference type="PANTHER" id="PTHR28142">
    <property type="entry name" value="MITOCHONDRIAL INNER MEMBRANE I-AAA PROTEASE SUPERCOMPLEX SUBUNIT MGR3-RELATED"/>
    <property type="match status" value="1"/>
</dbReference>
<organism evidence="1">
    <name type="scientific">Naumovozyma castellii</name>
    <name type="common">Yeast</name>
    <name type="synonym">Saccharomyces castellii</name>
    <dbReference type="NCBI Taxonomy" id="27288"/>
    <lineage>
        <taxon>Eukaryota</taxon>
        <taxon>Fungi</taxon>
        <taxon>Dikarya</taxon>
        <taxon>Ascomycota</taxon>
        <taxon>Saccharomycotina</taxon>
        <taxon>Saccharomycetes</taxon>
        <taxon>Saccharomycetales</taxon>
        <taxon>Saccharomycetaceae</taxon>
        <taxon>Naumovozyma</taxon>
    </lineage>
</organism>
<reference evidence="2 3" key="3">
    <citation type="journal article" date="2011" name="Proc. Natl. Acad. Sci. U.S.A.">
        <title>Evolutionary erosion of yeast sex chromosomes by mating-type switching accidents.</title>
        <authorList>
            <person name="Gordon J.L."/>
            <person name="Armisen D."/>
            <person name="Proux-Wera E."/>
            <person name="Oheigeartaigh S.S."/>
            <person name="Byrne K.P."/>
            <person name="Wolfe K.H."/>
        </authorList>
    </citation>
    <scope>NUCLEOTIDE SEQUENCE [LARGE SCALE GENOMIC DNA]</scope>
    <source>
        <strain evidence="3">ATCC 76901 / BCRC 22586 / CBS 4309 / NBRC 1992 / NRRL Y-12630</strain>
        <strain evidence="2">Type strain:CBS 4309</strain>
    </source>
</reference>
<dbReference type="CDD" id="cd24145">
    <property type="entry name" value="Mgr3-like"/>
    <property type="match status" value="1"/>
</dbReference>
<dbReference type="Proteomes" id="UP000001640">
    <property type="component" value="Chromosome 6"/>
</dbReference>
<reference evidence="1" key="1">
    <citation type="submission" date="2002-08" db="EMBL/GenBank/DDBJ databases">
        <authorList>
            <person name="Langkjaer R.B."/>
            <person name="Cliften P.F."/>
            <person name="Johnston M."/>
            <person name="Piskur J."/>
        </authorList>
    </citation>
    <scope>NUCLEOTIDE SEQUENCE</scope>
    <source>
        <strain evidence="1">CBS4309</strain>
    </source>
</reference>
<dbReference type="OMA" id="CKMTTVE"/>
<name>Q875T5_NAUCA</name>
<dbReference type="eggNOG" id="ENOG502QU02">
    <property type="taxonomic scope" value="Eukaryota"/>
</dbReference>
<dbReference type="GO" id="GO:0031942">
    <property type="term" value="C:i-AAA complex"/>
    <property type="evidence" value="ECO:0007669"/>
    <property type="project" value="EnsemblFungi"/>
</dbReference>
<dbReference type="EMBL" id="AY144984">
    <property type="protein sequence ID" value="AAO32547.1"/>
    <property type="molecule type" value="Genomic_DNA"/>
</dbReference>
<dbReference type="PANTHER" id="PTHR28142:SF1">
    <property type="entry name" value="MITOCHONDRIAL INNER MEMBRANE I-AAA PROTEASE SUPERCOMPLEX SUBUNIT MGR3-RELATED"/>
    <property type="match status" value="1"/>
</dbReference>
<dbReference type="KEGG" id="ncs:NCAS_0F01840"/>
<sequence length="453" mass="52043">MWRRAINPRSTVFKLIATGTGLFTLSTAYCYVFHVRTSYKRDPLYYKPVRKALWDESNKGQFNHSDALTQYVETLRGLKGRDPLGEPYTRIELKIAEMLENMGKYDEAHSIYLEMLYRFFDALVTPGVIPDLKRPEFIRKDLRLLIKSLEINTDIELGKKNLLAHLLLVQEEVMGRSPELKKFFDERKRKATSNGLGKNHSDLSGSNLQDILNLKFFKTVVNDENIKFDENGYMVLDMEKNSTAWEPFKEEFFTARDLYTAFCVSSHDVGTALSCKMTTLEWMVMADMPPGQILLSQANVGSLLYLQAEKYEAEIEKLKSSSSIDDTTKITDDTMIKKLRSLNKNRDSCLQMANECYDNIIDFSKKNRNLRYHIKDQLDPAVSQSIALSTYGKGILNLHRGSLTKAERLLKDSISMAKETDFTELLTEAENELKRALLIKEQIITKSNNNLPL</sequence>
<dbReference type="InterPro" id="IPR040201">
    <property type="entry name" value="Mrg3-like"/>
</dbReference>
<accession>G0VGP7</accession>
<evidence type="ECO:0000313" key="3">
    <source>
        <dbReference type="Proteomes" id="UP000001640"/>
    </source>
</evidence>
<dbReference type="GeneID" id="96904316"/>
<dbReference type="EMBL" id="HE576757">
    <property type="protein sequence ID" value="CCC70668.1"/>
    <property type="molecule type" value="Genomic_DNA"/>
</dbReference>
<gene>
    <name evidence="2" type="primary">NCAS0F01840</name>
    <name evidence="2" type="ordered locus">NCAS_0F01840</name>
</gene>
<evidence type="ECO:0000313" key="1">
    <source>
        <dbReference type="EMBL" id="AAO32547.1"/>
    </source>
</evidence>
<dbReference type="HOGENOM" id="CLU_039436_0_0_1"/>
<dbReference type="OrthoDB" id="10050400at2759"/>
<dbReference type="GO" id="GO:0141164">
    <property type="term" value="P:mitochondrial protein quality control"/>
    <property type="evidence" value="ECO:0007669"/>
    <property type="project" value="EnsemblFungi"/>
</dbReference>
<reference evidence="1" key="2">
    <citation type="journal article" date="2003" name="Nature">
        <title>Yeast genome duplication was followed by asynchronous differentiation of duplicated genes.</title>
        <authorList>
            <person name="Langkjaer R.B."/>
            <person name="Cliften P.F."/>
            <person name="Johnston M."/>
            <person name="Piskur J."/>
        </authorList>
    </citation>
    <scope>NUCLEOTIDE SEQUENCE</scope>
    <source>
        <strain evidence="1">CBS4309</strain>
    </source>
</reference>